<dbReference type="VEuPathDB" id="FungiDB:QG37_03804"/>
<dbReference type="AlphaFoldDB" id="A0A0L0NYK6"/>
<sequence>MSIKSVPASSKSDINFMLFTKKIFASILLVSPAFSVGVGGACGLHADCDAGLACLMKRSTPDEPIIKQCVDGG</sequence>
<dbReference type="Proteomes" id="UP000037122">
    <property type="component" value="Unassembled WGS sequence"/>
</dbReference>
<reference evidence="2" key="1">
    <citation type="journal article" date="2015" name="BMC Genomics">
        <title>Draft genome of a commonly misdiagnosed multidrug resistant pathogen Candida auris.</title>
        <authorList>
            <person name="Chatterjee S."/>
            <person name="Alampalli S.V."/>
            <person name="Nageshan R.K."/>
            <person name="Chettiar S.T."/>
            <person name="Joshi S."/>
            <person name="Tatu U.S."/>
        </authorList>
    </citation>
    <scope>NUCLEOTIDE SEQUENCE [LARGE SCALE GENOMIC DNA]</scope>
    <source>
        <strain evidence="2">6684</strain>
    </source>
</reference>
<proteinExistence type="predicted"/>
<protein>
    <submittedName>
        <fullName evidence="1">Uncharacterized protein</fullName>
    </submittedName>
</protein>
<organism evidence="1 2">
    <name type="scientific">Candidozyma auris</name>
    <name type="common">Yeast</name>
    <name type="synonym">Candida auris</name>
    <dbReference type="NCBI Taxonomy" id="498019"/>
    <lineage>
        <taxon>Eukaryota</taxon>
        <taxon>Fungi</taxon>
        <taxon>Dikarya</taxon>
        <taxon>Ascomycota</taxon>
        <taxon>Saccharomycotina</taxon>
        <taxon>Pichiomycetes</taxon>
        <taxon>Metschnikowiaceae</taxon>
        <taxon>Candidozyma</taxon>
    </lineage>
</organism>
<name>A0A0L0NYK6_CANAR</name>
<comment type="caution">
    <text evidence="1">The sequence shown here is derived from an EMBL/GenBank/DDBJ whole genome shotgun (WGS) entry which is preliminary data.</text>
</comment>
<dbReference type="EMBL" id="LGST01000025">
    <property type="protein sequence ID" value="KND99261.1"/>
    <property type="molecule type" value="Genomic_DNA"/>
</dbReference>
<evidence type="ECO:0000313" key="2">
    <source>
        <dbReference type="Proteomes" id="UP000037122"/>
    </source>
</evidence>
<accession>A0A0L0NYK6</accession>
<evidence type="ECO:0000313" key="1">
    <source>
        <dbReference type="EMBL" id="KND99261.1"/>
    </source>
</evidence>
<gene>
    <name evidence="1" type="ORF">QG37_03804</name>
</gene>